<dbReference type="Proteomes" id="UP000557307">
    <property type="component" value="Unassembled WGS sequence"/>
</dbReference>
<comment type="caution">
    <text evidence="2">The sequence shown here is derived from an EMBL/GenBank/DDBJ whole genome shotgun (WGS) entry which is preliminary data.</text>
</comment>
<feature type="domain" description="Methyltransferase FkbM" evidence="1">
    <location>
        <begin position="54"/>
        <end position="224"/>
    </location>
</feature>
<dbReference type="InterPro" id="IPR006342">
    <property type="entry name" value="FkbM_mtfrase"/>
</dbReference>
<accession>A0A840TSJ9</accession>
<dbReference type="AlphaFoldDB" id="A0A840TSJ9"/>
<evidence type="ECO:0000259" key="1">
    <source>
        <dbReference type="Pfam" id="PF05050"/>
    </source>
</evidence>
<evidence type="ECO:0000313" key="2">
    <source>
        <dbReference type="EMBL" id="MBB5284243.1"/>
    </source>
</evidence>
<dbReference type="Pfam" id="PF05050">
    <property type="entry name" value="Methyltransf_21"/>
    <property type="match status" value="1"/>
</dbReference>
<dbReference type="SUPFAM" id="SSF53335">
    <property type="entry name" value="S-adenosyl-L-methionine-dependent methyltransferases"/>
    <property type="match status" value="1"/>
</dbReference>
<name>A0A840TSJ9_9BACT</name>
<dbReference type="PANTHER" id="PTHR36973">
    <property type="entry name" value="SLL1456 PROTEIN-RELATED"/>
    <property type="match status" value="1"/>
</dbReference>
<organism evidence="2 3">
    <name type="scientific">Rhabdobacter roseus</name>
    <dbReference type="NCBI Taxonomy" id="1655419"/>
    <lineage>
        <taxon>Bacteria</taxon>
        <taxon>Pseudomonadati</taxon>
        <taxon>Bacteroidota</taxon>
        <taxon>Cytophagia</taxon>
        <taxon>Cytophagales</taxon>
        <taxon>Cytophagaceae</taxon>
        <taxon>Rhabdobacter</taxon>
    </lineage>
</organism>
<dbReference type="GO" id="GO:0008171">
    <property type="term" value="F:O-methyltransferase activity"/>
    <property type="evidence" value="ECO:0007669"/>
    <property type="project" value="TreeGrafter"/>
</dbReference>
<dbReference type="InterPro" id="IPR053188">
    <property type="entry name" value="FkbM_Methyltransferase"/>
</dbReference>
<dbReference type="RefSeq" id="WP_184174197.1">
    <property type="nucleotide sequence ID" value="NZ_JACHGF010000003.1"/>
</dbReference>
<keyword evidence="2" id="KW-0808">Transferase</keyword>
<keyword evidence="2" id="KW-0489">Methyltransferase</keyword>
<sequence>MNFNSIIRLFNLTKILFNPTGGIFYLSNSLASVSSFLITHKLFALSSSFSTIVDVGANKGQFAFAATRFFPNARVFSFEPVPETFTRLEKNIRKIPQIQAFQYGLGSTNGEINFYQNAHSHASSALPVSDFQKNEIPITAETTLIKVPIKRLDDVVQEWNMSLDGPILLKLDVQGYEKEVLKGASEFIKRVDYLLFEASFVSMYEGEPLFEEMHDFVRGLGFRLVGPVGSLQTDKEQIVQMDMLYKKELIS</sequence>
<evidence type="ECO:0000313" key="3">
    <source>
        <dbReference type="Proteomes" id="UP000557307"/>
    </source>
</evidence>
<dbReference type="InterPro" id="IPR029063">
    <property type="entry name" value="SAM-dependent_MTases_sf"/>
</dbReference>
<protein>
    <submittedName>
        <fullName evidence="2">FkbM family methyltransferase</fullName>
    </submittedName>
</protein>
<dbReference type="NCBIfam" id="TIGR01444">
    <property type="entry name" value="fkbM_fam"/>
    <property type="match status" value="1"/>
</dbReference>
<proteinExistence type="predicted"/>
<dbReference type="PANTHER" id="PTHR36973:SF4">
    <property type="entry name" value="NODULATION PROTEIN"/>
    <property type="match status" value="1"/>
</dbReference>
<dbReference type="Gene3D" id="3.40.50.150">
    <property type="entry name" value="Vaccinia Virus protein VP39"/>
    <property type="match status" value="1"/>
</dbReference>
<gene>
    <name evidence="2" type="ORF">HNQ92_002386</name>
</gene>
<keyword evidence="3" id="KW-1185">Reference proteome</keyword>
<dbReference type="GO" id="GO:0032259">
    <property type="term" value="P:methylation"/>
    <property type="evidence" value="ECO:0007669"/>
    <property type="project" value="UniProtKB-KW"/>
</dbReference>
<reference evidence="2 3" key="1">
    <citation type="submission" date="2020-08" db="EMBL/GenBank/DDBJ databases">
        <title>Genomic Encyclopedia of Type Strains, Phase IV (KMG-IV): sequencing the most valuable type-strain genomes for metagenomic binning, comparative biology and taxonomic classification.</title>
        <authorList>
            <person name="Goeker M."/>
        </authorList>
    </citation>
    <scope>NUCLEOTIDE SEQUENCE [LARGE SCALE GENOMIC DNA]</scope>
    <source>
        <strain evidence="2 3">DSM 105074</strain>
    </source>
</reference>
<dbReference type="EMBL" id="JACHGF010000003">
    <property type="protein sequence ID" value="MBB5284243.1"/>
    <property type="molecule type" value="Genomic_DNA"/>
</dbReference>